<feature type="region of interest" description="Disordered" evidence="1">
    <location>
        <begin position="117"/>
        <end position="136"/>
    </location>
</feature>
<evidence type="ECO:0000259" key="2">
    <source>
        <dbReference type="SMART" id="SM00939"/>
    </source>
</evidence>
<organism evidence="3 4">
    <name type="scientific">Ktedonobacter robiniae</name>
    <dbReference type="NCBI Taxonomy" id="2778365"/>
    <lineage>
        <taxon>Bacteria</taxon>
        <taxon>Bacillati</taxon>
        <taxon>Chloroflexota</taxon>
        <taxon>Ktedonobacteria</taxon>
        <taxon>Ktedonobacterales</taxon>
        <taxon>Ktedonobacteraceae</taxon>
        <taxon>Ktedonobacter</taxon>
    </lineage>
</organism>
<dbReference type="InterPro" id="IPR005674">
    <property type="entry name" value="CocE/Ser_esterase"/>
</dbReference>
<evidence type="ECO:0000313" key="3">
    <source>
        <dbReference type="EMBL" id="GHO57032.1"/>
    </source>
</evidence>
<dbReference type="SMART" id="SM00939">
    <property type="entry name" value="PepX_C"/>
    <property type="match status" value="1"/>
</dbReference>
<evidence type="ECO:0000313" key="4">
    <source>
        <dbReference type="Proteomes" id="UP000654345"/>
    </source>
</evidence>
<gene>
    <name evidence="3" type="ORF">KSB_55070</name>
</gene>
<dbReference type="NCBIfam" id="TIGR00976">
    <property type="entry name" value="CocE_NonD"/>
    <property type="match status" value="1"/>
</dbReference>
<dbReference type="InterPro" id="IPR013736">
    <property type="entry name" value="Xaa-Pro_dipept_C"/>
</dbReference>
<dbReference type="Proteomes" id="UP000654345">
    <property type="component" value="Unassembled WGS sequence"/>
</dbReference>
<name>A0ABQ3UWT3_9CHLR</name>
<dbReference type="Pfam" id="PF08530">
    <property type="entry name" value="PepX_C"/>
    <property type="match status" value="1"/>
</dbReference>
<dbReference type="SUPFAM" id="SSF49785">
    <property type="entry name" value="Galactose-binding domain-like"/>
    <property type="match status" value="1"/>
</dbReference>
<dbReference type="EMBL" id="BNJG01000002">
    <property type="protein sequence ID" value="GHO57032.1"/>
    <property type="molecule type" value="Genomic_DNA"/>
</dbReference>
<dbReference type="Gene3D" id="2.60.120.260">
    <property type="entry name" value="Galactose-binding domain-like"/>
    <property type="match status" value="1"/>
</dbReference>
<feature type="domain" description="Xaa-Pro dipeptidyl-peptidase C-terminal" evidence="2">
    <location>
        <begin position="54"/>
        <end position="288"/>
    </location>
</feature>
<keyword evidence="4" id="KW-1185">Reference proteome</keyword>
<dbReference type="InterPro" id="IPR008979">
    <property type="entry name" value="Galactose-bd-like_sf"/>
</dbReference>
<reference evidence="3 4" key="1">
    <citation type="journal article" date="2021" name="Int. J. Syst. Evol. Microbiol.">
        <title>Reticulibacter mediterranei gen. nov., sp. nov., within the new family Reticulibacteraceae fam. nov., and Ktedonospora formicarum gen. nov., sp. nov., Ktedonobacter robiniae sp. nov., Dictyobacter formicarum sp. nov. and Dictyobacter arantiisoli sp. nov., belonging to the class Ktedonobacteria.</title>
        <authorList>
            <person name="Yabe S."/>
            <person name="Zheng Y."/>
            <person name="Wang C.M."/>
            <person name="Sakai Y."/>
            <person name="Abe K."/>
            <person name="Yokota A."/>
            <person name="Donadio S."/>
            <person name="Cavaletti L."/>
            <person name="Monciardini P."/>
        </authorList>
    </citation>
    <scope>NUCLEOTIDE SEQUENCE [LARGE SCALE GENOMIC DNA]</scope>
    <source>
        <strain evidence="3 4">SOSP1-30</strain>
    </source>
</reference>
<evidence type="ECO:0000256" key="1">
    <source>
        <dbReference type="SAM" id="MobiDB-lite"/>
    </source>
</evidence>
<sequence>MPVHMMAGWYDIFLPWQLRDYRTLREHGQRPFLTIGPWSHTSPELSLFSHAEVIPWLRAVVRGEVEQYRPAPVRVFVTGVNEWRELSDWPPPGARAQRFHLQPVRGLAPDLPVASEPDHYRYDPADPTPSVAGPLLMGKAQPTDNRALETRADVLTYTSTLLEQDLEVIGPVQADLFVQSSQEHTDFFVRLCDVDQKGISINVCDALLRVTPGNPARSPDGTLHLTFDLWPTAHRFRAGHRLRVQVSSGAHPRYARNPGSGEPLGTATKLLVANQSIYHDPNHPSALILSVIS</sequence>
<dbReference type="SUPFAM" id="SSF53474">
    <property type="entry name" value="alpha/beta-Hydrolases"/>
    <property type="match status" value="1"/>
</dbReference>
<proteinExistence type="predicted"/>
<comment type="caution">
    <text evidence="3">The sequence shown here is derived from an EMBL/GenBank/DDBJ whole genome shotgun (WGS) entry which is preliminary data.</text>
</comment>
<accession>A0ABQ3UWT3</accession>
<dbReference type="InterPro" id="IPR029058">
    <property type="entry name" value="AB_hydrolase_fold"/>
</dbReference>
<dbReference type="Gene3D" id="3.40.50.1820">
    <property type="entry name" value="alpha/beta hydrolase"/>
    <property type="match status" value="1"/>
</dbReference>
<protein>
    <recommendedName>
        <fullName evidence="2">Xaa-Pro dipeptidyl-peptidase C-terminal domain-containing protein</fullName>
    </recommendedName>
</protein>